<dbReference type="AlphaFoldDB" id="A0A1G9T174"/>
<comment type="subcellular location">
    <subcellularLocation>
        <location evidence="1">Cell membrane</location>
        <topology evidence="1">Multi-pass membrane protein</topology>
    </subcellularLocation>
</comment>
<evidence type="ECO:0000256" key="4">
    <source>
        <dbReference type="ARBA" id="ARBA00022989"/>
    </source>
</evidence>
<feature type="transmembrane region" description="Helical" evidence="6">
    <location>
        <begin position="84"/>
        <end position="105"/>
    </location>
</feature>
<organism evidence="7 8">
    <name type="scientific">Romboutsia lituseburensis DSM 797</name>
    <dbReference type="NCBI Taxonomy" id="1121325"/>
    <lineage>
        <taxon>Bacteria</taxon>
        <taxon>Bacillati</taxon>
        <taxon>Bacillota</taxon>
        <taxon>Clostridia</taxon>
        <taxon>Peptostreptococcales</taxon>
        <taxon>Peptostreptococcaceae</taxon>
        <taxon>Romboutsia</taxon>
    </lineage>
</organism>
<dbReference type="Proteomes" id="UP000199068">
    <property type="component" value="Unassembled WGS sequence"/>
</dbReference>
<evidence type="ECO:0000256" key="3">
    <source>
        <dbReference type="ARBA" id="ARBA00022692"/>
    </source>
</evidence>
<evidence type="ECO:0000256" key="2">
    <source>
        <dbReference type="ARBA" id="ARBA00022475"/>
    </source>
</evidence>
<dbReference type="PANTHER" id="PTHR33545">
    <property type="entry name" value="UPF0750 MEMBRANE PROTEIN YITT-RELATED"/>
    <property type="match status" value="1"/>
</dbReference>
<feature type="transmembrane region" description="Helical" evidence="6">
    <location>
        <begin position="153"/>
        <end position="173"/>
    </location>
</feature>
<gene>
    <name evidence="7" type="ORF">SAMN04515677_11156</name>
</gene>
<dbReference type="STRING" id="1121325.SAMN04515677_11156"/>
<keyword evidence="5 6" id="KW-0472">Membrane</keyword>
<dbReference type="GO" id="GO:0005886">
    <property type="term" value="C:plasma membrane"/>
    <property type="evidence" value="ECO:0007669"/>
    <property type="project" value="UniProtKB-SubCell"/>
</dbReference>
<feature type="transmembrane region" description="Helical" evidence="6">
    <location>
        <begin position="179"/>
        <end position="197"/>
    </location>
</feature>
<evidence type="ECO:0000313" key="7">
    <source>
        <dbReference type="EMBL" id="SDM41386.1"/>
    </source>
</evidence>
<dbReference type="Pfam" id="PF02588">
    <property type="entry name" value="YitT_membrane"/>
    <property type="match status" value="1"/>
</dbReference>
<keyword evidence="4 6" id="KW-1133">Transmembrane helix</keyword>
<keyword evidence="8" id="KW-1185">Reference proteome</keyword>
<feature type="transmembrane region" description="Helical" evidence="6">
    <location>
        <begin position="12"/>
        <end position="31"/>
    </location>
</feature>
<accession>A0A1G9T174</accession>
<dbReference type="InterPro" id="IPR051461">
    <property type="entry name" value="UPF0750_membrane"/>
</dbReference>
<dbReference type="EMBL" id="FNGW01000011">
    <property type="protein sequence ID" value="SDM41386.1"/>
    <property type="molecule type" value="Genomic_DNA"/>
</dbReference>
<protein>
    <submittedName>
        <fullName evidence="7">Uncharacterized membrane-anchored protein YitT, contains DUF161 and DUF2179 domains</fullName>
    </submittedName>
</protein>
<dbReference type="RefSeq" id="WP_092727462.1">
    <property type="nucleotide sequence ID" value="NZ_FNGW01000011.1"/>
</dbReference>
<feature type="transmembrane region" description="Helical" evidence="6">
    <location>
        <begin position="111"/>
        <end position="132"/>
    </location>
</feature>
<dbReference type="InterPro" id="IPR003740">
    <property type="entry name" value="YitT"/>
</dbReference>
<feature type="transmembrane region" description="Helical" evidence="6">
    <location>
        <begin position="51"/>
        <end position="77"/>
    </location>
</feature>
<sequence>MTENNLIKLIKEYLIITIGVIIVSFGVQYFYAPNQIAGGGLSGMALVISHYIPSLSVGTIILIGNIILFTISFILVGGDFGFKTIYASFMMSAVMDFMEKVLHTYAITENMILAVVLGTLICGTGLAITFAINASTGGTDILAKIINKYSTVNIGKCLLLVDLFVVVCGGLTFGLDKGLYSLMAVVINGLLIDSIIAKIEKRRDSKQEELKLQNAQ</sequence>
<keyword evidence="2" id="KW-1003">Cell membrane</keyword>
<evidence type="ECO:0000313" key="8">
    <source>
        <dbReference type="Proteomes" id="UP000199068"/>
    </source>
</evidence>
<evidence type="ECO:0000256" key="6">
    <source>
        <dbReference type="SAM" id="Phobius"/>
    </source>
</evidence>
<keyword evidence="3 6" id="KW-0812">Transmembrane</keyword>
<evidence type="ECO:0000256" key="1">
    <source>
        <dbReference type="ARBA" id="ARBA00004651"/>
    </source>
</evidence>
<name>A0A1G9T174_9FIRM</name>
<dbReference type="PANTHER" id="PTHR33545:SF9">
    <property type="entry name" value="UPF0750 MEMBRANE PROTEIN YITE"/>
    <property type="match status" value="1"/>
</dbReference>
<reference evidence="7 8" key="1">
    <citation type="submission" date="2016-10" db="EMBL/GenBank/DDBJ databases">
        <authorList>
            <person name="de Groot N.N."/>
        </authorList>
    </citation>
    <scope>NUCLEOTIDE SEQUENCE [LARGE SCALE GENOMIC DNA]</scope>
    <source>
        <strain evidence="7 8">DSM 797</strain>
    </source>
</reference>
<proteinExistence type="predicted"/>
<evidence type="ECO:0000256" key="5">
    <source>
        <dbReference type="ARBA" id="ARBA00023136"/>
    </source>
</evidence>